<name>A0A0S3QRH3_THET7</name>
<dbReference type="Pfam" id="PF00590">
    <property type="entry name" value="TP_methylase"/>
    <property type="match status" value="1"/>
</dbReference>
<dbReference type="NCBIfam" id="TIGR01469">
    <property type="entry name" value="cobA_cysG_Cterm"/>
    <property type="match status" value="1"/>
</dbReference>
<keyword evidence="4 8" id="KW-0808">Transferase</keyword>
<dbReference type="InterPro" id="IPR003043">
    <property type="entry name" value="Uropor_MeTrfase_CS"/>
</dbReference>
<dbReference type="InterPro" id="IPR006366">
    <property type="entry name" value="CobA/CysG_C"/>
</dbReference>
<evidence type="ECO:0000313" key="11">
    <source>
        <dbReference type="Proteomes" id="UP000063234"/>
    </source>
</evidence>
<protein>
    <recommendedName>
        <fullName evidence="2">uroporphyrinogen-III C-methyltransferase</fullName>
        <ecNumber evidence="2">2.1.1.107</ecNumber>
    </recommendedName>
</protein>
<evidence type="ECO:0000256" key="2">
    <source>
        <dbReference type="ARBA" id="ARBA00012162"/>
    </source>
</evidence>
<gene>
    <name evidence="10" type="primary">cobA</name>
    <name evidence="10" type="ORF">TST_0132</name>
</gene>
<dbReference type="SUPFAM" id="SSF53790">
    <property type="entry name" value="Tetrapyrrole methylase"/>
    <property type="match status" value="1"/>
</dbReference>
<feature type="domain" description="Tetrapyrrole methylase" evidence="9">
    <location>
        <begin position="5"/>
        <end position="216"/>
    </location>
</feature>
<keyword evidence="11" id="KW-1185">Reference proteome</keyword>
<evidence type="ECO:0000256" key="7">
    <source>
        <dbReference type="ARBA" id="ARBA00025705"/>
    </source>
</evidence>
<dbReference type="PROSITE" id="PS00840">
    <property type="entry name" value="SUMT_2"/>
    <property type="match status" value="1"/>
</dbReference>
<evidence type="ECO:0000256" key="4">
    <source>
        <dbReference type="ARBA" id="ARBA00022679"/>
    </source>
</evidence>
<evidence type="ECO:0000256" key="1">
    <source>
        <dbReference type="ARBA" id="ARBA00005879"/>
    </source>
</evidence>
<dbReference type="GO" id="GO:0019354">
    <property type="term" value="P:siroheme biosynthetic process"/>
    <property type="evidence" value="ECO:0007669"/>
    <property type="project" value="InterPro"/>
</dbReference>
<keyword evidence="6" id="KW-0627">Porphyrin biosynthesis</keyword>
<dbReference type="PANTHER" id="PTHR45790">
    <property type="entry name" value="SIROHEME SYNTHASE-RELATED"/>
    <property type="match status" value="1"/>
</dbReference>
<comment type="pathway">
    <text evidence="7">Porphyrin-containing compound metabolism; siroheme biosynthesis; precorrin-2 from uroporphyrinogen III: step 1/1.</text>
</comment>
<evidence type="ECO:0000313" key="10">
    <source>
        <dbReference type="EMBL" id="BAT70942.1"/>
    </source>
</evidence>
<keyword evidence="5" id="KW-0949">S-adenosyl-L-methionine</keyword>
<dbReference type="RefSeq" id="WP_070098493.1">
    <property type="nucleotide sequence ID" value="NZ_AP013035.1"/>
</dbReference>
<dbReference type="STRING" id="1298851.TST_0132"/>
<dbReference type="KEGG" id="ttk:TST_0132"/>
<dbReference type="InterPro" id="IPR050161">
    <property type="entry name" value="Siro_Cobalamin_biosynth"/>
</dbReference>
<dbReference type="GO" id="GO:0032259">
    <property type="term" value="P:methylation"/>
    <property type="evidence" value="ECO:0007669"/>
    <property type="project" value="UniProtKB-KW"/>
</dbReference>
<dbReference type="PANTHER" id="PTHR45790:SF3">
    <property type="entry name" value="S-ADENOSYL-L-METHIONINE-DEPENDENT UROPORPHYRINOGEN III METHYLTRANSFERASE, CHLOROPLASTIC"/>
    <property type="match status" value="1"/>
</dbReference>
<dbReference type="CDD" id="cd11642">
    <property type="entry name" value="SUMT"/>
    <property type="match status" value="1"/>
</dbReference>
<dbReference type="EC" id="2.1.1.107" evidence="2"/>
<organism evidence="10 11">
    <name type="scientific">Thermosulfidibacter takaii (strain DSM 17441 / JCM 13301 / NBRC 103674 / ABI70S6)</name>
    <dbReference type="NCBI Taxonomy" id="1298851"/>
    <lineage>
        <taxon>Bacteria</taxon>
        <taxon>Pseudomonadati</taxon>
        <taxon>Thermosulfidibacterota</taxon>
        <taxon>Thermosulfidibacteria</taxon>
        <taxon>Thermosulfidibacterales</taxon>
        <taxon>Thermosulfidibacteraceae</taxon>
    </lineage>
</organism>
<dbReference type="FunFam" id="3.40.1010.10:FF:000001">
    <property type="entry name" value="Siroheme synthase"/>
    <property type="match status" value="1"/>
</dbReference>
<sequence length="241" mass="25895">MSEGKVYIVGAGPGDPELITVKGLKVLKKAEVVLYDNLVPKEVLKEVPGKAEVIYVGKRAGRHFLPQEDINRLLVEKAKEGKVVVRLKGGDPLIFGRAAEEIKALEDEGIDYEVIPGVTAASAACAKAKISLTSRECASVLSFITGHRRRGEPLELPFGELASLGGTIVVYMGVSTAEEIAGRLTEHGLSDETPVLIACSVGFEEERFIKTTLGELPKVKREKKIEPPALLVIGRVVNGCL</sequence>
<dbReference type="GO" id="GO:0004851">
    <property type="term" value="F:uroporphyrin-III C-methyltransferase activity"/>
    <property type="evidence" value="ECO:0007669"/>
    <property type="project" value="UniProtKB-EC"/>
</dbReference>
<dbReference type="EMBL" id="AP013035">
    <property type="protein sequence ID" value="BAT70942.1"/>
    <property type="molecule type" value="Genomic_DNA"/>
</dbReference>
<dbReference type="InterPro" id="IPR014776">
    <property type="entry name" value="4pyrrole_Mease_sub2"/>
</dbReference>
<dbReference type="InterPro" id="IPR000878">
    <property type="entry name" value="4pyrrol_Mease"/>
</dbReference>
<dbReference type="PROSITE" id="PS00839">
    <property type="entry name" value="SUMT_1"/>
    <property type="match status" value="1"/>
</dbReference>
<proteinExistence type="inferred from homology"/>
<dbReference type="InterPro" id="IPR035996">
    <property type="entry name" value="4pyrrol_Methylase_sf"/>
</dbReference>
<evidence type="ECO:0000259" key="9">
    <source>
        <dbReference type="Pfam" id="PF00590"/>
    </source>
</evidence>
<evidence type="ECO:0000256" key="8">
    <source>
        <dbReference type="RuleBase" id="RU003960"/>
    </source>
</evidence>
<dbReference type="OrthoDB" id="9815856at2"/>
<comment type="similarity">
    <text evidence="1 8">Belongs to the precorrin methyltransferase family.</text>
</comment>
<reference evidence="11" key="1">
    <citation type="journal article" date="2018" name="Science">
        <title>A primordial and reversible TCA cycle in a facultatively chemolithoautotrophic thermophile.</title>
        <authorList>
            <person name="Nunoura T."/>
            <person name="Chikaraishi Y."/>
            <person name="Izaki R."/>
            <person name="Suwa T."/>
            <person name="Sato T."/>
            <person name="Harada T."/>
            <person name="Mori K."/>
            <person name="Kato Y."/>
            <person name="Miyazaki M."/>
            <person name="Shimamura S."/>
            <person name="Yanagawa K."/>
            <person name="Shuto A."/>
            <person name="Ohkouchi N."/>
            <person name="Fujita N."/>
            <person name="Takaki Y."/>
            <person name="Atomi H."/>
            <person name="Takai K."/>
        </authorList>
    </citation>
    <scope>NUCLEOTIDE SEQUENCE [LARGE SCALE GENOMIC DNA]</scope>
    <source>
        <strain evidence="11">DSM 17441 / JCM 13301 / NBRC 103674 / ABI70S6</strain>
    </source>
</reference>
<keyword evidence="3 8" id="KW-0489">Methyltransferase</keyword>
<dbReference type="Gene3D" id="3.40.1010.10">
    <property type="entry name" value="Cobalt-precorrin-4 Transmethylase, Domain 1"/>
    <property type="match status" value="1"/>
</dbReference>
<evidence type="ECO:0000256" key="5">
    <source>
        <dbReference type="ARBA" id="ARBA00022691"/>
    </source>
</evidence>
<dbReference type="AlphaFoldDB" id="A0A0S3QRH3"/>
<accession>A0A0S3QRH3</accession>
<dbReference type="Proteomes" id="UP000063234">
    <property type="component" value="Chromosome"/>
</dbReference>
<evidence type="ECO:0000256" key="3">
    <source>
        <dbReference type="ARBA" id="ARBA00022603"/>
    </source>
</evidence>
<dbReference type="InterPro" id="IPR014777">
    <property type="entry name" value="4pyrrole_Mease_sub1"/>
</dbReference>
<dbReference type="NCBIfam" id="NF004790">
    <property type="entry name" value="PRK06136.1"/>
    <property type="match status" value="1"/>
</dbReference>
<evidence type="ECO:0000256" key="6">
    <source>
        <dbReference type="ARBA" id="ARBA00023244"/>
    </source>
</evidence>
<dbReference type="Gene3D" id="3.30.950.10">
    <property type="entry name" value="Methyltransferase, Cobalt-precorrin-4 Transmethylase, Domain 2"/>
    <property type="match status" value="1"/>
</dbReference>